<evidence type="ECO:0000313" key="12">
    <source>
        <dbReference type="EMBL" id="MCH7413737.1"/>
    </source>
</evidence>
<dbReference type="Pfam" id="PF00072">
    <property type="entry name" value="Response_reg"/>
    <property type="match status" value="1"/>
</dbReference>
<dbReference type="SMART" id="SM00388">
    <property type="entry name" value="HisKA"/>
    <property type="match status" value="1"/>
</dbReference>
<dbReference type="SUPFAM" id="SSF47384">
    <property type="entry name" value="Homodimeric domain of signal transducing histidine kinase"/>
    <property type="match status" value="1"/>
</dbReference>
<dbReference type="SMART" id="SM00342">
    <property type="entry name" value="HTH_ARAC"/>
    <property type="match status" value="1"/>
</dbReference>
<evidence type="ECO:0000256" key="7">
    <source>
        <dbReference type="PROSITE-ProRule" id="PRU00169"/>
    </source>
</evidence>
<dbReference type="CDD" id="cd00082">
    <property type="entry name" value="HisKA"/>
    <property type="match status" value="1"/>
</dbReference>
<dbReference type="InterPro" id="IPR018062">
    <property type="entry name" value="HTH_AraC-typ_CS"/>
</dbReference>
<reference evidence="12" key="1">
    <citation type="submission" date="2022-03" db="EMBL/GenBank/DDBJ databases">
        <title>De novo assembled genomes of Belliella spp. (Cyclobacteriaceae) strains.</title>
        <authorList>
            <person name="Szabo A."/>
            <person name="Korponai K."/>
            <person name="Felfoldi T."/>
        </authorList>
    </citation>
    <scope>NUCLEOTIDE SEQUENCE</scope>
    <source>
        <strain evidence="12">DSM 111903</strain>
    </source>
</reference>
<dbReference type="InterPro" id="IPR018060">
    <property type="entry name" value="HTH_AraC"/>
</dbReference>
<dbReference type="Pfam" id="PF07495">
    <property type="entry name" value="Y_Y_Y"/>
    <property type="match status" value="1"/>
</dbReference>
<keyword evidence="8" id="KW-1133">Transmembrane helix</keyword>
<evidence type="ECO:0000259" key="10">
    <source>
        <dbReference type="PROSITE" id="PS50109"/>
    </source>
</evidence>
<keyword evidence="4" id="KW-0805">Transcription regulation</keyword>
<evidence type="ECO:0000259" key="11">
    <source>
        <dbReference type="PROSITE" id="PS50110"/>
    </source>
</evidence>
<feature type="domain" description="Histidine kinase" evidence="10">
    <location>
        <begin position="837"/>
        <end position="1056"/>
    </location>
</feature>
<dbReference type="InterPro" id="IPR011110">
    <property type="entry name" value="Reg_prop"/>
</dbReference>
<dbReference type="InterPro" id="IPR011047">
    <property type="entry name" value="Quinoprotein_ADH-like_sf"/>
</dbReference>
<dbReference type="PROSITE" id="PS01124">
    <property type="entry name" value="HTH_ARAC_FAMILY_2"/>
    <property type="match status" value="1"/>
</dbReference>
<feature type="domain" description="HTH araC/xylS-type" evidence="9">
    <location>
        <begin position="1242"/>
        <end position="1342"/>
    </location>
</feature>
<evidence type="ECO:0000256" key="6">
    <source>
        <dbReference type="ARBA" id="ARBA00023163"/>
    </source>
</evidence>
<dbReference type="InterPro" id="IPR036097">
    <property type="entry name" value="HisK_dim/P_sf"/>
</dbReference>
<comment type="catalytic activity">
    <reaction evidence="1">
        <text>ATP + protein L-histidine = ADP + protein N-phospho-L-histidine.</text>
        <dbReference type="EC" id="2.7.13.3"/>
    </reaction>
</comment>
<keyword evidence="8" id="KW-0472">Membrane</keyword>
<organism evidence="12 13">
    <name type="scientific">Belliella alkalica</name>
    <dbReference type="NCBI Taxonomy" id="1730871"/>
    <lineage>
        <taxon>Bacteria</taxon>
        <taxon>Pseudomonadati</taxon>
        <taxon>Bacteroidota</taxon>
        <taxon>Cytophagia</taxon>
        <taxon>Cytophagales</taxon>
        <taxon>Cyclobacteriaceae</taxon>
        <taxon>Belliella</taxon>
    </lineage>
</organism>
<keyword evidence="12" id="KW-0067">ATP-binding</keyword>
<dbReference type="InterPro" id="IPR005467">
    <property type="entry name" value="His_kinase_dom"/>
</dbReference>
<dbReference type="CDD" id="cd17574">
    <property type="entry name" value="REC_OmpR"/>
    <property type="match status" value="1"/>
</dbReference>
<dbReference type="CDD" id="cd00075">
    <property type="entry name" value="HATPase"/>
    <property type="match status" value="1"/>
</dbReference>
<dbReference type="Gene3D" id="3.40.50.2300">
    <property type="match status" value="1"/>
</dbReference>
<dbReference type="Proteomes" id="UP001165430">
    <property type="component" value="Unassembled WGS sequence"/>
</dbReference>
<dbReference type="InterPro" id="IPR001789">
    <property type="entry name" value="Sig_transdc_resp-reg_receiver"/>
</dbReference>
<dbReference type="InterPro" id="IPR036890">
    <property type="entry name" value="HATPase_C_sf"/>
</dbReference>
<evidence type="ECO:0000256" key="4">
    <source>
        <dbReference type="ARBA" id="ARBA00023015"/>
    </source>
</evidence>
<keyword evidence="8" id="KW-0812">Transmembrane</keyword>
<evidence type="ECO:0000256" key="1">
    <source>
        <dbReference type="ARBA" id="ARBA00000085"/>
    </source>
</evidence>
<evidence type="ECO:0000313" key="13">
    <source>
        <dbReference type="Proteomes" id="UP001165430"/>
    </source>
</evidence>
<dbReference type="Gene3D" id="2.60.40.10">
    <property type="entry name" value="Immunoglobulins"/>
    <property type="match status" value="1"/>
</dbReference>
<accession>A0ABS9VBC0</accession>
<dbReference type="Gene3D" id="1.10.287.130">
    <property type="match status" value="1"/>
</dbReference>
<dbReference type="Gene3D" id="3.30.565.10">
    <property type="entry name" value="Histidine kinase-like ATPase, C-terminal domain"/>
    <property type="match status" value="1"/>
</dbReference>
<protein>
    <recommendedName>
        <fullName evidence="2">histidine kinase</fullName>
        <ecNumber evidence="2">2.7.13.3</ecNumber>
    </recommendedName>
</protein>
<dbReference type="GO" id="GO:0005524">
    <property type="term" value="F:ATP binding"/>
    <property type="evidence" value="ECO:0007669"/>
    <property type="project" value="UniProtKB-KW"/>
</dbReference>
<feature type="transmembrane region" description="Helical" evidence="8">
    <location>
        <begin position="784"/>
        <end position="805"/>
    </location>
</feature>
<evidence type="ECO:0000256" key="2">
    <source>
        <dbReference type="ARBA" id="ARBA00012438"/>
    </source>
</evidence>
<gene>
    <name evidence="12" type="ORF">MM213_09585</name>
</gene>
<keyword evidence="6" id="KW-0804">Transcription</keyword>
<dbReference type="SUPFAM" id="SSF52172">
    <property type="entry name" value="CheY-like"/>
    <property type="match status" value="1"/>
</dbReference>
<dbReference type="SUPFAM" id="SSF55874">
    <property type="entry name" value="ATPase domain of HSP90 chaperone/DNA topoisomerase II/histidine kinase"/>
    <property type="match status" value="1"/>
</dbReference>
<dbReference type="EC" id="2.7.13.3" evidence="2"/>
<dbReference type="RefSeq" id="WP_241411725.1">
    <property type="nucleotide sequence ID" value="NZ_JAKZGO010000006.1"/>
</dbReference>
<feature type="domain" description="Response regulatory" evidence="11">
    <location>
        <begin position="1095"/>
        <end position="1210"/>
    </location>
</feature>
<comment type="caution">
    <text evidence="12">The sequence shown here is derived from an EMBL/GenBank/DDBJ whole genome shotgun (WGS) entry which is preliminary data.</text>
</comment>
<keyword evidence="13" id="KW-1185">Reference proteome</keyword>
<keyword evidence="5" id="KW-0238">DNA-binding</keyword>
<keyword evidence="3 7" id="KW-0597">Phosphoprotein</keyword>
<evidence type="ECO:0000256" key="8">
    <source>
        <dbReference type="SAM" id="Phobius"/>
    </source>
</evidence>
<dbReference type="EMBL" id="JAKZGO010000006">
    <property type="protein sequence ID" value="MCH7413737.1"/>
    <property type="molecule type" value="Genomic_DNA"/>
</dbReference>
<dbReference type="Pfam" id="PF02518">
    <property type="entry name" value="HATPase_c"/>
    <property type="match status" value="1"/>
</dbReference>
<dbReference type="SMART" id="SM00387">
    <property type="entry name" value="HATPase_c"/>
    <property type="match status" value="1"/>
</dbReference>
<dbReference type="Pfam" id="PF07494">
    <property type="entry name" value="Reg_prop"/>
    <property type="match status" value="1"/>
</dbReference>
<dbReference type="Gene3D" id="2.130.10.10">
    <property type="entry name" value="YVTN repeat-like/Quinoprotein amine dehydrogenase"/>
    <property type="match status" value="2"/>
</dbReference>
<name>A0ABS9VBC0_9BACT</name>
<dbReference type="Pfam" id="PF12833">
    <property type="entry name" value="HTH_18"/>
    <property type="match status" value="1"/>
</dbReference>
<sequence>MLSNKDMSSKLKKYFKIVLVLWILYPQTSLFSNAQNLPLTFYQIGVEEGMSSSNTLCLHEDHLNRIWVGTMDGLNLYDGQRVKIFQPSETSQNSLLGHHVKKIIQKGNALWILTNAGVSSLDLETLKFKQYPIVEAISITNYNDKILLATISGLRIIDEEKDILSVCNIFGNEILQFSSFFESDKYLYATTSSQWLYVLSKSTEEIRKSYIPEIGNVNQISVHNGNIWVASYDNGVLEISPDFEIKNHFHTDAKGVLKIIHNSVRTVKTDSNGKVWIGTFLGLHVYNPINQTNYLYSADPLTPGSLSHHSVWDIIEDHQKSIWLATYYGGLSYVQPNKELYQRYFHQVPSDNKLGHNILGQILEDEKNNLWIATEGGGLDYFDRKKNKIINHGYFGSNGDFVGKNIKALFLDKNKFLYVGTHEGGLFKIDLPTLNVKSLATSSKTQFSVIDIKPYQNNLLLATSDGLKIYDPESNLFEDFFAEWPSNVKTPNGCNAVLIDHEKKIWIGTKREGIFIADPVSRKITRHDKYNSSLYSNDIFKFYQDSNNRIWVATTGGGLSLYDPKLKNFKSFTQDNYDLPSNLIYGIQESKFDNFWIATSKGLVRFDLEKEHFYSFDHDSGFPLREINQSSLLLTSDGHLFVGGMSGLVSFEEQASIKRLKLEKPYISELIINNKKVSPSEDEIIQSDIPFLSKITLEPNHTSLTLNFASGNYIQTHKSKFLYKMQGFDKEWIDPQGQFSASYTNLSPGDYTFLVKTYDPQYQDSFIETSLAIKINPPFYKTNFAYFLYAILTLGLIISINYIYLYRTRLIDQLELEKKSKDQMAQANNQKLEFFTNVSHEFITPLSIITGTLEGLIENNKLPKSLFNRIQIAYKSSNRLKNLAKELLDFRKLEKGHLKINAFESNFSEFLEEIFNSYENIATDKKINYTLNMPKGNIYLTFDPEQLEKVFFNLLSNSFKHIPQQSGSIALSVIESKNHIEVKIQDNGSGIPESDAKRIFDRFYQIENLHKQTSKFGTGIGLALSKGIIEAHSGEILVESQPEKGSLFIVKLYKGKSHFMASNLLAEHETSPQKNNVKISSEFIAKPELPKNAPKILLVDDNEDFRNYIQNFLYDSFHVIQANDGQDGLQKAIQDQPDLIISDVVMPVLSGTQMLEKLKRNIKTAHIPIILLTAKIETELKIEGLENGADDYLSKPVNPVILKTKVYNILKNRKLFQESFSEKKKIKVKQTSHPKEDAEFLSEAKNFIEKNIEKEDLNVVTLAKHLGISRTKLYYKIKSLTHKTPNEYILDIRLQKAAKMILRHPNKNLADIAFQTGFSTARYFSHCFKNHYGVNPSQYAQDKH</sequence>
<feature type="modified residue" description="4-aspartylphosphate" evidence="7">
    <location>
        <position position="1143"/>
    </location>
</feature>
<dbReference type="SMART" id="SM00448">
    <property type="entry name" value="REC"/>
    <property type="match status" value="1"/>
</dbReference>
<dbReference type="PROSITE" id="PS00041">
    <property type="entry name" value="HTH_ARAC_FAMILY_1"/>
    <property type="match status" value="1"/>
</dbReference>
<dbReference type="InterPro" id="IPR003661">
    <property type="entry name" value="HisK_dim/P_dom"/>
</dbReference>
<dbReference type="InterPro" id="IPR011123">
    <property type="entry name" value="Y_Y_Y"/>
</dbReference>
<dbReference type="SUPFAM" id="SSF46689">
    <property type="entry name" value="Homeodomain-like"/>
    <property type="match status" value="1"/>
</dbReference>
<dbReference type="InterPro" id="IPR013783">
    <property type="entry name" value="Ig-like_fold"/>
</dbReference>
<dbReference type="InterPro" id="IPR003594">
    <property type="entry name" value="HATPase_dom"/>
</dbReference>
<dbReference type="InterPro" id="IPR009057">
    <property type="entry name" value="Homeodomain-like_sf"/>
</dbReference>
<dbReference type="PANTHER" id="PTHR43547">
    <property type="entry name" value="TWO-COMPONENT HISTIDINE KINASE"/>
    <property type="match status" value="1"/>
</dbReference>
<evidence type="ECO:0000256" key="3">
    <source>
        <dbReference type="ARBA" id="ARBA00022553"/>
    </source>
</evidence>
<proteinExistence type="predicted"/>
<evidence type="ECO:0000256" key="5">
    <source>
        <dbReference type="ARBA" id="ARBA00023125"/>
    </source>
</evidence>
<dbReference type="Gene3D" id="1.10.10.60">
    <property type="entry name" value="Homeodomain-like"/>
    <property type="match status" value="2"/>
</dbReference>
<dbReference type="PROSITE" id="PS50110">
    <property type="entry name" value="RESPONSE_REGULATORY"/>
    <property type="match status" value="1"/>
</dbReference>
<dbReference type="SUPFAM" id="SSF101898">
    <property type="entry name" value="NHL repeat"/>
    <property type="match status" value="1"/>
</dbReference>
<dbReference type="PRINTS" id="PR00344">
    <property type="entry name" value="BCTRLSENSOR"/>
</dbReference>
<dbReference type="InterPro" id="IPR015943">
    <property type="entry name" value="WD40/YVTN_repeat-like_dom_sf"/>
</dbReference>
<dbReference type="PANTHER" id="PTHR43547:SF2">
    <property type="entry name" value="HYBRID SIGNAL TRANSDUCTION HISTIDINE KINASE C"/>
    <property type="match status" value="1"/>
</dbReference>
<dbReference type="InterPro" id="IPR004358">
    <property type="entry name" value="Sig_transdc_His_kin-like_C"/>
</dbReference>
<dbReference type="Pfam" id="PF00512">
    <property type="entry name" value="HisKA"/>
    <property type="match status" value="1"/>
</dbReference>
<dbReference type="PROSITE" id="PS50109">
    <property type="entry name" value="HIS_KIN"/>
    <property type="match status" value="1"/>
</dbReference>
<evidence type="ECO:0000259" key="9">
    <source>
        <dbReference type="PROSITE" id="PS01124"/>
    </source>
</evidence>
<dbReference type="SUPFAM" id="SSF50998">
    <property type="entry name" value="Quinoprotein alcohol dehydrogenase-like"/>
    <property type="match status" value="1"/>
</dbReference>
<dbReference type="InterPro" id="IPR011006">
    <property type="entry name" value="CheY-like_superfamily"/>
</dbReference>
<keyword evidence="12" id="KW-0547">Nucleotide-binding</keyword>